<name>A0A8S1HB90_9PELO</name>
<accession>A0A8S1HB90</accession>
<dbReference type="OrthoDB" id="5850402at2759"/>
<dbReference type="AlphaFoldDB" id="A0A8S1HB90"/>
<gene>
    <name evidence="2" type="ORF">CAUJ_LOCUS6359</name>
</gene>
<protein>
    <submittedName>
        <fullName evidence="2">Uncharacterized protein</fullName>
    </submittedName>
</protein>
<dbReference type="EMBL" id="CAJGYM010000015">
    <property type="protein sequence ID" value="CAD6190440.1"/>
    <property type="molecule type" value="Genomic_DNA"/>
</dbReference>
<feature type="signal peptide" evidence="1">
    <location>
        <begin position="1"/>
        <end position="22"/>
    </location>
</feature>
<reference evidence="2" key="1">
    <citation type="submission" date="2020-10" db="EMBL/GenBank/DDBJ databases">
        <authorList>
            <person name="Kikuchi T."/>
        </authorList>
    </citation>
    <scope>NUCLEOTIDE SEQUENCE</scope>
    <source>
        <strain evidence="2">NKZ352</strain>
    </source>
</reference>
<keyword evidence="3" id="KW-1185">Reference proteome</keyword>
<comment type="caution">
    <text evidence="2">The sequence shown here is derived from an EMBL/GenBank/DDBJ whole genome shotgun (WGS) entry which is preliminary data.</text>
</comment>
<evidence type="ECO:0000313" key="2">
    <source>
        <dbReference type="EMBL" id="CAD6190440.1"/>
    </source>
</evidence>
<keyword evidence="1" id="KW-0732">Signal</keyword>
<dbReference type="Proteomes" id="UP000835052">
    <property type="component" value="Unassembled WGS sequence"/>
</dbReference>
<feature type="chain" id="PRO_5035815095" evidence="1">
    <location>
        <begin position="23"/>
        <end position="100"/>
    </location>
</feature>
<proteinExistence type="predicted"/>
<evidence type="ECO:0000313" key="3">
    <source>
        <dbReference type="Proteomes" id="UP000835052"/>
    </source>
</evidence>
<organism evidence="2 3">
    <name type="scientific">Caenorhabditis auriculariae</name>
    <dbReference type="NCBI Taxonomy" id="2777116"/>
    <lineage>
        <taxon>Eukaryota</taxon>
        <taxon>Metazoa</taxon>
        <taxon>Ecdysozoa</taxon>
        <taxon>Nematoda</taxon>
        <taxon>Chromadorea</taxon>
        <taxon>Rhabditida</taxon>
        <taxon>Rhabditina</taxon>
        <taxon>Rhabditomorpha</taxon>
        <taxon>Rhabditoidea</taxon>
        <taxon>Rhabditidae</taxon>
        <taxon>Peloderinae</taxon>
        <taxon>Caenorhabditis</taxon>
    </lineage>
</organism>
<evidence type="ECO:0000256" key="1">
    <source>
        <dbReference type="SAM" id="SignalP"/>
    </source>
</evidence>
<sequence length="100" mass="10847">MMSHYFACILLLSVFIFDASTAKSTEDAVVSSGTKKLVQKMVTCITPVDTVLAAKVAECTDDVCVRTARQYTKKAYPVDFTASIQPCLNNQTAETTKLGT</sequence>